<reference evidence="4" key="1">
    <citation type="submission" date="2021-06" db="EMBL/GenBank/DDBJ databases">
        <authorList>
            <person name="Kallberg Y."/>
            <person name="Tangrot J."/>
            <person name="Rosling A."/>
        </authorList>
    </citation>
    <scope>NUCLEOTIDE SEQUENCE</scope>
    <source>
        <strain evidence="4">FL966</strain>
    </source>
</reference>
<protein>
    <submittedName>
        <fullName evidence="4">23481_t:CDS:1</fullName>
    </submittedName>
</protein>
<accession>A0A9N9FW42</accession>
<dbReference type="Pfam" id="PF10360">
    <property type="entry name" value="DUF2433"/>
    <property type="match status" value="1"/>
</dbReference>
<feature type="region of interest" description="Disordered" evidence="1">
    <location>
        <begin position="66"/>
        <end position="93"/>
    </location>
</feature>
<feature type="compositionally biased region" description="Polar residues" evidence="1">
    <location>
        <begin position="557"/>
        <end position="576"/>
    </location>
</feature>
<evidence type="ECO:0000259" key="3">
    <source>
        <dbReference type="Pfam" id="PF10360"/>
    </source>
</evidence>
<dbReference type="OrthoDB" id="3918848at2759"/>
<sequence>MSDYRPTTYFNNNQANSWENPSMSPVQDLGSYDSTASTSVTNTRVNTWVGMNGSGPYPQGYLNGSTGYGGSLSEQPSTNHVSAQRGAPNGISVNTSNLMLRNNSSIMETDAGNISQLNKLAEETGAMAIIHSENSSLERISDRTLRHLVQYSTIIPQDLRIKLLHSSTSLQELRNTIQHSERPLLSEFPLFREGVMHLKVPVYTVWGACEDVAVLEKFREKIYKVHNLHILDEANTHLIEIGGVSLRLFGLGGAVVQHKLFDNGQGSATIAGGHGTMWTTILQIGELVETASKVFDQSETRVLVTHASPGREGLLTQLSVILRADFTISAGLHFRYGISYNEFSVQRDSEAFRMKLETSRRGFYEMWESVKAQVEGYIDEQQKILLQNAFTVVDRVPAQGKEEPAFRNMWNFNLPDAAYGWVLLDIKDGRISAETKAQGFNFAYRKNNIQSNNSVICGSQTSEIGAPTSPYGTDRNRRQQSSWQPSPALPPQPSNGGGTIPSPILTPQRSTSPEASPNLSSDWKKPLADSATPNEWSPSSKGAISLGQDHMERPSNILGSDTSSDGDNDIINSTNSGHINEDLKIYFESVDCQVEKVQLMFDNNTKNQLNHAYVVFQDESSIEKAVSLNGKPFGENGYRGGHGNNSHNNTQNGNGNQ</sequence>
<dbReference type="SUPFAM" id="SSF56300">
    <property type="entry name" value="Metallo-dependent phosphatases"/>
    <property type="match status" value="1"/>
</dbReference>
<gene>
    <name evidence="4" type="ORF">CPELLU_LOCUS5464</name>
</gene>
<evidence type="ECO:0000313" key="4">
    <source>
        <dbReference type="EMBL" id="CAG8566748.1"/>
    </source>
</evidence>
<dbReference type="InterPro" id="IPR000504">
    <property type="entry name" value="RRM_dom"/>
</dbReference>
<evidence type="ECO:0000313" key="5">
    <source>
        <dbReference type="Proteomes" id="UP000789759"/>
    </source>
</evidence>
<dbReference type="InterPro" id="IPR012677">
    <property type="entry name" value="Nucleotide-bd_a/b_plait_sf"/>
</dbReference>
<feature type="region of interest" description="Disordered" evidence="1">
    <location>
        <begin position="1"/>
        <end position="21"/>
    </location>
</feature>
<feature type="compositionally biased region" description="Polar residues" evidence="1">
    <location>
        <begin position="531"/>
        <end position="542"/>
    </location>
</feature>
<feature type="compositionally biased region" description="Polar residues" evidence="1">
    <location>
        <begin position="8"/>
        <end position="21"/>
    </location>
</feature>
<dbReference type="Pfam" id="PF00076">
    <property type="entry name" value="RRM_1"/>
    <property type="match status" value="1"/>
</dbReference>
<organism evidence="4 5">
    <name type="scientific">Cetraspora pellucida</name>
    <dbReference type="NCBI Taxonomy" id="1433469"/>
    <lineage>
        <taxon>Eukaryota</taxon>
        <taxon>Fungi</taxon>
        <taxon>Fungi incertae sedis</taxon>
        <taxon>Mucoromycota</taxon>
        <taxon>Glomeromycotina</taxon>
        <taxon>Glomeromycetes</taxon>
        <taxon>Diversisporales</taxon>
        <taxon>Gigasporaceae</taxon>
        <taxon>Cetraspora</taxon>
    </lineage>
</organism>
<keyword evidence="5" id="KW-1185">Reference proteome</keyword>
<comment type="caution">
    <text evidence="4">The sequence shown here is derived from an EMBL/GenBank/DDBJ whole genome shotgun (WGS) entry which is preliminary data.</text>
</comment>
<feature type="region of interest" description="Disordered" evidence="1">
    <location>
        <begin position="633"/>
        <end position="657"/>
    </location>
</feature>
<dbReference type="InterPro" id="IPR018829">
    <property type="entry name" value="DUF2433"/>
</dbReference>
<dbReference type="Proteomes" id="UP000789759">
    <property type="component" value="Unassembled WGS sequence"/>
</dbReference>
<feature type="compositionally biased region" description="Low complexity" evidence="1">
    <location>
        <begin position="644"/>
        <end position="657"/>
    </location>
</feature>
<feature type="domain" description="DUF2433" evidence="3">
    <location>
        <begin position="336"/>
        <end position="445"/>
    </location>
</feature>
<dbReference type="GO" id="GO:0003723">
    <property type="term" value="F:RNA binding"/>
    <property type="evidence" value="ECO:0007669"/>
    <property type="project" value="InterPro"/>
</dbReference>
<dbReference type="InterPro" id="IPR052743">
    <property type="entry name" value="Glutaminase_GtaA"/>
</dbReference>
<feature type="compositionally biased region" description="Polar residues" evidence="1">
    <location>
        <begin position="72"/>
        <end position="82"/>
    </location>
</feature>
<name>A0A9N9FW42_9GLOM</name>
<feature type="compositionally biased region" description="Polar residues" evidence="1">
    <location>
        <begin position="505"/>
        <end position="521"/>
    </location>
</feature>
<dbReference type="SUPFAM" id="SSF54928">
    <property type="entry name" value="RNA-binding domain, RBD"/>
    <property type="match status" value="1"/>
</dbReference>
<evidence type="ECO:0000256" key="1">
    <source>
        <dbReference type="SAM" id="MobiDB-lite"/>
    </source>
</evidence>
<dbReference type="EMBL" id="CAJVQA010003113">
    <property type="protein sequence ID" value="CAG8566748.1"/>
    <property type="molecule type" value="Genomic_DNA"/>
</dbReference>
<dbReference type="InterPro" id="IPR029052">
    <property type="entry name" value="Metallo-depent_PP-like"/>
</dbReference>
<proteinExistence type="predicted"/>
<dbReference type="AlphaFoldDB" id="A0A9N9FW42"/>
<dbReference type="InterPro" id="IPR035979">
    <property type="entry name" value="RBD_domain_sf"/>
</dbReference>
<evidence type="ECO:0000259" key="2">
    <source>
        <dbReference type="Pfam" id="PF00076"/>
    </source>
</evidence>
<feature type="domain" description="RRM" evidence="2">
    <location>
        <begin position="581"/>
        <end position="635"/>
    </location>
</feature>
<dbReference type="PANTHER" id="PTHR31987">
    <property type="entry name" value="GLUTAMINASE A-RELATED"/>
    <property type="match status" value="1"/>
</dbReference>
<dbReference type="Gene3D" id="3.30.70.330">
    <property type="match status" value="1"/>
</dbReference>
<feature type="region of interest" description="Disordered" evidence="1">
    <location>
        <begin position="459"/>
        <end position="576"/>
    </location>
</feature>
<dbReference type="PANTHER" id="PTHR31987:SF11">
    <property type="entry name" value="DUF2433 DOMAIN-CONTAINING PROTEIN"/>
    <property type="match status" value="1"/>
</dbReference>